<dbReference type="InterPro" id="IPR017453">
    <property type="entry name" value="GCV_H_sub"/>
</dbReference>
<dbReference type="InterPro" id="IPR011053">
    <property type="entry name" value="Single_hybrid_motif"/>
</dbReference>
<dbReference type="GO" id="GO:0005829">
    <property type="term" value="C:cytosol"/>
    <property type="evidence" value="ECO:0007669"/>
    <property type="project" value="TreeGrafter"/>
</dbReference>
<sequence>MSTRYTEDHEWITVEGDVATVGITTYAQEQLGDVVFVELPEVGRKVSKGDEAAVVESVKAASEVYAPLDGEIVEANGVLADEPGKVNEDPEGAAWFVKIRLADTSQFDELMDEAAYKAFVEGL</sequence>
<protein>
    <recommendedName>
        <fullName evidence="3">Glycine cleavage system H protein</fullName>
    </recommendedName>
</protein>
<dbReference type="InterPro" id="IPR002930">
    <property type="entry name" value="GCV_H"/>
</dbReference>
<evidence type="ECO:0000259" key="5">
    <source>
        <dbReference type="PROSITE" id="PS50968"/>
    </source>
</evidence>
<dbReference type="GO" id="GO:0019464">
    <property type="term" value="P:glycine decarboxylation via glycine cleavage system"/>
    <property type="evidence" value="ECO:0007669"/>
    <property type="project" value="UniProtKB-UniRule"/>
</dbReference>
<dbReference type="RefSeq" id="WP_158195127.1">
    <property type="nucleotide sequence ID" value="NZ_CP046908.1"/>
</dbReference>
<keyword evidence="2 3" id="KW-0450">Lipoyl</keyword>
<dbReference type="GO" id="GO:0009249">
    <property type="term" value="P:protein lipoylation"/>
    <property type="evidence" value="ECO:0007669"/>
    <property type="project" value="TreeGrafter"/>
</dbReference>
<evidence type="ECO:0000256" key="1">
    <source>
        <dbReference type="ARBA" id="ARBA00009249"/>
    </source>
</evidence>
<accession>A0A857CBS4</accession>
<dbReference type="PANTHER" id="PTHR11715">
    <property type="entry name" value="GLYCINE CLEAVAGE SYSTEM H PROTEIN"/>
    <property type="match status" value="1"/>
</dbReference>
<reference evidence="6 7" key="1">
    <citation type="submission" date="2019-12" db="EMBL/GenBank/DDBJ databases">
        <title>The genome of Stappia indica PHM037.</title>
        <authorList>
            <person name="Kacar D."/>
            <person name="Galan B."/>
            <person name="Canedo L."/>
            <person name="Rodriguez P."/>
            <person name="de la Calle F."/>
            <person name="Garcia J.L."/>
        </authorList>
    </citation>
    <scope>NUCLEOTIDE SEQUENCE [LARGE SCALE GENOMIC DNA]</scope>
    <source>
        <strain evidence="6 7">PHM037</strain>
    </source>
</reference>
<dbReference type="NCBIfam" id="NF002270">
    <property type="entry name" value="PRK01202.1"/>
    <property type="match status" value="1"/>
</dbReference>
<dbReference type="Pfam" id="PF01597">
    <property type="entry name" value="GCV_H"/>
    <property type="match status" value="1"/>
</dbReference>
<dbReference type="InterPro" id="IPR033753">
    <property type="entry name" value="GCV_H/Fam206"/>
</dbReference>
<evidence type="ECO:0000256" key="3">
    <source>
        <dbReference type="HAMAP-Rule" id="MF_00272"/>
    </source>
</evidence>
<proteinExistence type="inferred from homology"/>
<dbReference type="SUPFAM" id="SSF51230">
    <property type="entry name" value="Single hybrid motif"/>
    <property type="match status" value="1"/>
</dbReference>
<evidence type="ECO:0000256" key="2">
    <source>
        <dbReference type="ARBA" id="ARBA00022823"/>
    </source>
</evidence>
<comment type="similarity">
    <text evidence="1 3">Belongs to the GcvH family.</text>
</comment>
<comment type="cofactor">
    <cofactor evidence="3">
        <name>(R)-lipoate</name>
        <dbReference type="ChEBI" id="CHEBI:83088"/>
    </cofactor>
    <text evidence="3">Binds 1 lipoyl cofactor covalently.</text>
</comment>
<dbReference type="InterPro" id="IPR003016">
    <property type="entry name" value="2-oxoA_DH_lipoyl-BS"/>
</dbReference>
<feature type="domain" description="Lipoyl-binding" evidence="5">
    <location>
        <begin position="18"/>
        <end position="100"/>
    </location>
</feature>
<dbReference type="EMBL" id="CP046908">
    <property type="protein sequence ID" value="QGZ36287.1"/>
    <property type="molecule type" value="Genomic_DNA"/>
</dbReference>
<feature type="modified residue" description="N6-lipoyllysine" evidence="3 4">
    <location>
        <position position="59"/>
    </location>
</feature>
<dbReference type="PROSITE" id="PS50968">
    <property type="entry name" value="BIOTINYL_LIPOYL"/>
    <property type="match status" value="1"/>
</dbReference>
<organism evidence="6 7">
    <name type="scientific">Stappia indica</name>
    <dbReference type="NCBI Taxonomy" id="538381"/>
    <lineage>
        <taxon>Bacteria</taxon>
        <taxon>Pseudomonadati</taxon>
        <taxon>Pseudomonadota</taxon>
        <taxon>Alphaproteobacteria</taxon>
        <taxon>Hyphomicrobiales</taxon>
        <taxon>Stappiaceae</taxon>
        <taxon>Stappia</taxon>
    </lineage>
</organism>
<comment type="function">
    <text evidence="3">The glycine cleavage system catalyzes the degradation of glycine. The H protein shuttles the methylamine group of glycine from the P protein to the T protein.</text>
</comment>
<dbReference type="PROSITE" id="PS00189">
    <property type="entry name" value="LIPOYL"/>
    <property type="match status" value="1"/>
</dbReference>
<dbReference type="InterPro" id="IPR000089">
    <property type="entry name" value="Biotin_lipoyl"/>
</dbReference>
<dbReference type="HAMAP" id="MF_00272">
    <property type="entry name" value="GcvH"/>
    <property type="match status" value="1"/>
</dbReference>
<name>A0A857CBS4_9HYPH</name>
<dbReference type="AlphaFoldDB" id="A0A857CBS4"/>
<dbReference type="KEGG" id="siw:GH266_18430"/>
<comment type="subunit">
    <text evidence="3">The glycine cleavage system is composed of four proteins: P, T, L and H.</text>
</comment>
<dbReference type="OrthoDB" id="9796712at2"/>
<dbReference type="Gene3D" id="2.40.50.100">
    <property type="match status" value="1"/>
</dbReference>
<dbReference type="GO" id="GO:0005960">
    <property type="term" value="C:glycine cleavage complex"/>
    <property type="evidence" value="ECO:0007669"/>
    <property type="project" value="InterPro"/>
</dbReference>
<evidence type="ECO:0000313" key="7">
    <source>
        <dbReference type="Proteomes" id="UP000435648"/>
    </source>
</evidence>
<evidence type="ECO:0000313" key="6">
    <source>
        <dbReference type="EMBL" id="QGZ36287.1"/>
    </source>
</evidence>
<dbReference type="CDD" id="cd06848">
    <property type="entry name" value="GCS_H"/>
    <property type="match status" value="1"/>
</dbReference>
<gene>
    <name evidence="3 6" type="primary">gcvH</name>
    <name evidence="6" type="ORF">GH266_18430</name>
</gene>
<dbReference type="PANTHER" id="PTHR11715:SF3">
    <property type="entry name" value="GLYCINE CLEAVAGE SYSTEM H PROTEIN-RELATED"/>
    <property type="match status" value="1"/>
</dbReference>
<dbReference type="Proteomes" id="UP000435648">
    <property type="component" value="Chromosome"/>
</dbReference>
<dbReference type="NCBIfam" id="TIGR00527">
    <property type="entry name" value="gcvH"/>
    <property type="match status" value="1"/>
</dbReference>
<evidence type="ECO:0000256" key="4">
    <source>
        <dbReference type="PIRSR" id="PIRSR617453-50"/>
    </source>
</evidence>